<keyword evidence="5" id="KW-0285">Flavoprotein</keyword>
<keyword evidence="8" id="KW-1278">Translocase</keyword>
<keyword evidence="15" id="KW-0739">Sodium transport</keyword>
<dbReference type="GO" id="GO:0010181">
    <property type="term" value="F:FMN binding"/>
    <property type="evidence" value="ECO:0007669"/>
    <property type="project" value="InterPro"/>
</dbReference>
<keyword evidence="1" id="KW-0813">Transport</keyword>
<evidence type="ECO:0000313" key="17">
    <source>
        <dbReference type="EMBL" id="GAG09042.1"/>
    </source>
</evidence>
<keyword evidence="4" id="KW-0597">Phosphoprotein</keyword>
<keyword evidence="11" id="KW-0915">Sodium</keyword>
<evidence type="ECO:0000256" key="6">
    <source>
        <dbReference type="ARBA" id="ARBA00022643"/>
    </source>
</evidence>
<organism evidence="17">
    <name type="scientific">marine sediment metagenome</name>
    <dbReference type="NCBI Taxonomy" id="412755"/>
    <lineage>
        <taxon>unclassified sequences</taxon>
        <taxon>metagenomes</taxon>
        <taxon>ecological metagenomes</taxon>
    </lineage>
</organism>
<evidence type="ECO:0000256" key="3">
    <source>
        <dbReference type="ARBA" id="ARBA00022519"/>
    </source>
</evidence>
<dbReference type="PIRSF" id="PIRSF009437">
    <property type="entry name" value="NQR-1_subunit_C"/>
    <property type="match status" value="1"/>
</dbReference>
<evidence type="ECO:0000256" key="5">
    <source>
        <dbReference type="ARBA" id="ARBA00022630"/>
    </source>
</evidence>
<accession>X0VCS0</accession>
<keyword evidence="12" id="KW-0406">Ion transport</keyword>
<dbReference type="NCBIfam" id="NF003749">
    <property type="entry name" value="PRK05346.1-5"/>
    <property type="match status" value="1"/>
</dbReference>
<dbReference type="Pfam" id="PF04205">
    <property type="entry name" value="FMN_bind"/>
    <property type="match status" value="1"/>
</dbReference>
<keyword evidence="7" id="KW-0812">Transmembrane</keyword>
<dbReference type="HAMAP" id="MF_00427">
    <property type="entry name" value="NqrC"/>
    <property type="match status" value="1"/>
</dbReference>
<name>X0VCS0_9ZZZZ</name>
<evidence type="ECO:0000256" key="9">
    <source>
        <dbReference type="ARBA" id="ARBA00022989"/>
    </source>
</evidence>
<dbReference type="AlphaFoldDB" id="X0VCS0"/>
<keyword evidence="6" id="KW-0288">FMN</keyword>
<evidence type="ECO:0000256" key="1">
    <source>
        <dbReference type="ARBA" id="ARBA00022448"/>
    </source>
</evidence>
<dbReference type="InterPro" id="IPR010204">
    <property type="entry name" value="NqrC"/>
</dbReference>
<sequence length="220" mass="23785">AAGLFDAKENTADEVNSIFEDRIERVLIDLETGELAAADVVDPETYDQREAARKTELSAAVQPADGLGGIKRREKYAFVYEVRDDSGQVEQVVLPIYGKGLWSTLYGFLAVDNDGKTVRGITFYQHGETPGLGGEIENPNWKSLWVDKQLLDQSGEVAIEVIKGAVVENSAKAPNQIDGLSGATITASGVSQLVRYWVGFDAFGPFLEKLRQSGQGGSDG</sequence>
<keyword evidence="10" id="KW-0520">NAD</keyword>
<dbReference type="InterPro" id="IPR007329">
    <property type="entry name" value="FMN-bd"/>
</dbReference>
<dbReference type="PANTHER" id="PTHR37838:SF1">
    <property type="entry name" value="NA(+)-TRANSLOCATING NADH-QUINONE REDUCTASE SUBUNIT C"/>
    <property type="match status" value="1"/>
</dbReference>
<dbReference type="GO" id="GO:0016020">
    <property type="term" value="C:membrane"/>
    <property type="evidence" value="ECO:0007669"/>
    <property type="project" value="InterPro"/>
</dbReference>
<protein>
    <recommendedName>
        <fullName evidence="16">FMN-binding domain-containing protein</fullName>
    </recommendedName>
</protein>
<keyword evidence="14" id="KW-0472">Membrane</keyword>
<dbReference type="SMART" id="SM00900">
    <property type="entry name" value="FMN_bind"/>
    <property type="match status" value="1"/>
</dbReference>
<keyword evidence="9" id="KW-1133">Transmembrane helix</keyword>
<evidence type="ECO:0000256" key="15">
    <source>
        <dbReference type="ARBA" id="ARBA00023201"/>
    </source>
</evidence>
<comment type="caution">
    <text evidence="17">The sequence shown here is derived from an EMBL/GenBank/DDBJ whole genome shotgun (WGS) entry which is preliminary data.</text>
</comment>
<feature type="domain" description="FMN-binding" evidence="16">
    <location>
        <begin position="100"/>
        <end position="201"/>
    </location>
</feature>
<reference evidence="17" key="1">
    <citation type="journal article" date="2014" name="Front. Microbiol.">
        <title>High frequency of phylogenetically diverse reductive dehalogenase-homologous genes in deep subseafloor sedimentary metagenomes.</title>
        <authorList>
            <person name="Kawai M."/>
            <person name="Futagami T."/>
            <person name="Toyoda A."/>
            <person name="Takaki Y."/>
            <person name="Nishi S."/>
            <person name="Hori S."/>
            <person name="Arai W."/>
            <person name="Tsubouchi T."/>
            <person name="Morono Y."/>
            <person name="Uchiyama I."/>
            <person name="Ito T."/>
            <person name="Fujiyama A."/>
            <person name="Inagaki F."/>
            <person name="Takami H."/>
        </authorList>
    </citation>
    <scope>NUCLEOTIDE SEQUENCE</scope>
    <source>
        <strain evidence="17">Expedition CK06-06</strain>
    </source>
</reference>
<dbReference type="EMBL" id="BARS01024536">
    <property type="protein sequence ID" value="GAG09042.1"/>
    <property type="molecule type" value="Genomic_DNA"/>
</dbReference>
<evidence type="ECO:0000256" key="11">
    <source>
        <dbReference type="ARBA" id="ARBA00023053"/>
    </source>
</evidence>
<keyword evidence="3" id="KW-0997">Cell inner membrane</keyword>
<evidence type="ECO:0000256" key="12">
    <source>
        <dbReference type="ARBA" id="ARBA00023065"/>
    </source>
</evidence>
<evidence type="ECO:0000259" key="16">
    <source>
        <dbReference type="SMART" id="SM00900"/>
    </source>
</evidence>
<evidence type="ECO:0000256" key="10">
    <source>
        <dbReference type="ARBA" id="ARBA00023027"/>
    </source>
</evidence>
<evidence type="ECO:0000256" key="14">
    <source>
        <dbReference type="ARBA" id="ARBA00023136"/>
    </source>
</evidence>
<dbReference type="GO" id="GO:0016655">
    <property type="term" value="F:oxidoreductase activity, acting on NAD(P)H, quinone or similar compound as acceptor"/>
    <property type="evidence" value="ECO:0007669"/>
    <property type="project" value="InterPro"/>
</dbReference>
<keyword evidence="2" id="KW-1003">Cell membrane</keyword>
<evidence type="ECO:0000256" key="2">
    <source>
        <dbReference type="ARBA" id="ARBA00022475"/>
    </source>
</evidence>
<feature type="non-terminal residue" evidence="17">
    <location>
        <position position="1"/>
    </location>
</feature>
<evidence type="ECO:0000256" key="13">
    <source>
        <dbReference type="ARBA" id="ARBA00023075"/>
    </source>
</evidence>
<evidence type="ECO:0000256" key="4">
    <source>
        <dbReference type="ARBA" id="ARBA00022553"/>
    </source>
</evidence>
<proteinExistence type="inferred from homology"/>
<dbReference type="GO" id="GO:0006814">
    <property type="term" value="P:sodium ion transport"/>
    <property type="evidence" value="ECO:0007669"/>
    <property type="project" value="UniProtKB-KW"/>
</dbReference>
<gene>
    <name evidence="17" type="ORF">S01H1_38941</name>
</gene>
<dbReference type="PANTHER" id="PTHR37838">
    <property type="entry name" value="NA(+)-TRANSLOCATING NADH-QUINONE REDUCTASE SUBUNIT C"/>
    <property type="match status" value="1"/>
</dbReference>
<dbReference type="NCBIfam" id="TIGR01938">
    <property type="entry name" value="nqrC"/>
    <property type="match status" value="1"/>
</dbReference>
<keyword evidence="13" id="KW-0830">Ubiquinone</keyword>
<evidence type="ECO:0000256" key="7">
    <source>
        <dbReference type="ARBA" id="ARBA00022692"/>
    </source>
</evidence>
<evidence type="ECO:0000256" key="8">
    <source>
        <dbReference type="ARBA" id="ARBA00022967"/>
    </source>
</evidence>